<comment type="caution">
    <text evidence="2">The sequence shown here is derived from an EMBL/GenBank/DDBJ whole genome shotgun (WGS) entry which is preliminary data.</text>
</comment>
<organism evidence="2 3">
    <name type="scientific">Caerostris extrusa</name>
    <name type="common">Bark spider</name>
    <name type="synonym">Caerostris bankana</name>
    <dbReference type="NCBI Taxonomy" id="172846"/>
    <lineage>
        <taxon>Eukaryota</taxon>
        <taxon>Metazoa</taxon>
        <taxon>Ecdysozoa</taxon>
        <taxon>Arthropoda</taxon>
        <taxon>Chelicerata</taxon>
        <taxon>Arachnida</taxon>
        <taxon>Araneae</taxon>
        <taxon>Araneomorphae</taxon>
        <taxon>Entelegynae</taxon>
        <taxon>Araneoidea</taxon>
        <taxon>Araneidae</taxon>
        <taxon>Caerostris</taxon>
    </lineage>
</organism>
<protein>
    <submittedName>
        <fullName evidence="2">Uncharacterized protein</fullName>
    </submittedName>
</protein>
<name>A0AAV4MQG7_CAEEX</name>
<keyword evidence="3" id="KW-1185">Reference proteome</keyword>
<dbReference type="AlphaFoldDB" id="A0AAV4MQG7"/>
<dbReference type="Proteomes" id="UP001054945">
    <property type="component" value="Unassembled WGS sequence"/>
</dbReference>
<evidence type="ECO:0000313" key="2">
    <source>
        <dbReference type="EMBL" id="GIX74593.1"/>
    </source>
</evidence>
<reference evidence="2 3" key="1">
    <citation type="submission" date="2021-06" db="EMBL/GenBank/DDBJ databases">
        <title>Caerostris extrusa draft genome.</title>
        <authorList>
            <person name="Kono N."/>
            <person name="Arakawa K."/>
        </authorList>
    </citation>
    <scope>NUCLEOTIDE SEQUENCE [LARGE SCALE GENOMIC DNA]</scope>
</reference>
<proteinExistence type="predicted"/>
<dbReference type="EMBL" id="BPLR01002516">
    <property type="protein sequence ID" value="GIX74593.1"/>
    <property type="molecule type" value="Genomic_DNA"/>
</dbReference>
<gene>
    <name evidence="2" type="ORF">CEXT_123401</name>
</gene>
<evidence type="ECO:0000313" key="3">
    <source>
        <dbReference type="Proteomes" id="UP001054945"/>
    </source>
</evidence>
<accession>A0AAV4MQG7</accession>
<feature type="compositionally biased region" description="Polar residues" evidence="1">
    <location>
        <begin position="58"/>
        <end position="78"/>
    </location>
</feature>
<sequence length="85" mass="9325">MTLGIYSANIIVAVVPDLKIWCIFHSFFFALEHNRYISAVISKSTTYPVKNVTHRSNTYSGTMTTSSSHIPSKETGISVTDLGVA</sequence>
<evidence type="ECO:0000256" key="1">
    <source>
        <dbReference type="SAM" id="MobiDB-lite"/>
    </source>
</evidence>
<feature type="region of interest" description="Disordered" evidence="1">
    <location>
        <begin position="58"/>
        <end position="85"/>
    </location>
</feature>